<dbReference type="AlphaFoldDB" id="D7LQ90"/>
<dbReference type="SUPFAM" id="SSF48264">
    <property type="entry name" value="Cytochrome P450"/>
    <property type="match status" value="1"/>
</dbReference>
<dbReference type="eggNOG" id="KOG0156">
    <property type="taxonomic scope" value="Eukaryota"/>
</dbReference>
<dbReference type="Proteomes" id="UP000008694">
    <property type="component" value="Unassembled WGS sequence"/>
</dbReference>
<sequence length="165" mass="18819">MKEQGLTFVTEEDVKNLPYFRALVKETLRIEPVIPLLIPRACIQDTKIAGYDIPAGTTVNVNAWAVSRDEKEWGPNPDEFRPERFLEKEVDFKGTDYEFIPFGSGRRMYVPYANLLGETGVTLLLNFNFKLPNGMKADEINMDVMTGLAMHKSQHLKLVPEKVNK</sequence>
<evidence type="ECO:0000313" key="2">
    <source>
        <dbReference type="EMBL" id="EFH51422.1"/>
    </source>
</evidence>
<organism evidence="3">
    <name type="scientific">Arabidopsis lyrata subsp. lyrata</name>
    <name type="common">Lyre-leaved rock-cress</name>
    <dbReference type="NCBI Taxonomy" id="81972"/>
    <lineage>
        <taxon>Eukaryota</taxon>
        <taxon>Viridiplantae</taxon>
        <taxon>Streptophyta</taxon>
        <taxon>Embryophyta</taxon>
        <taxon>Tracheophyta</taxon>
        <taxon>Spermatophyta</taxon>
        <taxon>Magnoliopsida</taxon>
        <taxon>eudicotyledons</taxon>
        <taxon>Gunneridae</taxon>
        <taxon>Pentapetalae</taxon>
        <taxon>rosids</taxon>
        <taxon>malvids</taxon>
        <taxon>Brassicales</taxon>
        <taxon>Brassicaceae</taxon>
        <taxon>Camelineae</taxon>
        <taxon>Arabidopsis</taxon>
    </lineage>
</organism>
<dbReference type="PRINTS" id="PR00463">
    <property type="entry name" value="EP450I"/>
</dbReference>
<dbReference type="GO" id="GO:0005506">
    <property type="term" value="F:iron ion binding"/>
    <property type="evidence" value="ECO:0007669"/>
    <property type="project" value="InterPro"/>
</dbReference>
<keyword evidence="3" id="KW-1185">Reference proteome</keyword>
<proteinExistence type="inferred from homology"/>
<gene>
    <name evidence="2" type="ORF">ARALYDRAFT_322596</name>
</gene>
<evidence type="ECO:0000313" key="3">
    <source>
        <dbReference type="Proteomes" id="UP000008694"/>
    </source>
</evidence>
<name>D7LQ90_ARALL</name>
<dbReference type="InterPro" id="IPR001128">
    <property type="entry name" value="Cyt_P450"/>
</dbReference>
<dbReference type="InterPro" id="IPR002401">
    <property type="entry name" value="Cyt_P450_E_grp-I"/>
</dbReference>
<dbReference type="Gene3D" id="1.10.630.10">
    <property type="entry name" value="Cytochrome P450"/>
    <property type="match status" value="1"/>
</dbReference>
<evidence type="ECO:0000256" key="1">
    <source>
        <dbReference type="ARBA" id="ARBA00010617"/>
    </source>
</evidence>
<dbReference type="Gramene" id="fgenesh1_pm.C_scaffold_5000140">
    <property type="protein sequence ID" value="fgenesh1_pm.C_scaffold_5000140"/>
    <property type="gene ID" value="fgenesh1_pm.C_scaffold_5000140"/>
</dbReference>
<dbReference type="STRING" id="81972.D7LQ90"/>
<reference evidence="3" key="1">
    <citation type="journal article" date="2011" name="Nat. Genet.">
        <title>The Arabidopsis lyrata genome sequence and the basis of rapid genome size change.</title>
        <authorList>
            <person name="Hu T.T."/>
            <person name="Pattyn P."/>
            <person name="Bakker E.G."/>
            <person name="Cao J."/>
            <person name="Cheng J.-F."/>
            <person name="Clark R.M."/>
            <person name="Fahlgren N."/>
            <person name="Fawcett J.A."/>
            <person name="Grimwood J."/>
            <person name="Gundlach H."/>
            <person name="Haberer G."/>
            <person name="Hollister J.D."/>
            <person name="Ossowski S."/>
            <person name="Ottilar R.P."/>
            <person name="Salamov A.A."/>
            <person name="Schneeberger K."/>
            <person name="Spannagl M."/>
            <person name="Wang X."/>
            <person name="Yang L."/>
            <person name="Nasrallah M.E."/>
            <person name="Bergelson J."/>
            <person name="Carrington J.C."/>
            <person name="Gaut B.S."/>
            <person name="Schmutz J."/>
            <person name="Mayer K.F.X."/>
            <person name="Van de Peer Y."/>
            <person name="Grigoriev I.V."/>
            <person name="Nordborg M."/>
            <person name="Weigel D."/>
            <person name="Guo Y.-L."/>
        </authorList>
    </citation>
    <scope>NUCLEOTIDE SEQUENCE [LARGE SCALE GENOMIC DNA]</scope>
    <source>
        <strain evidence="3">cv. MN47</strain>
    </source>
</reference>
<dbReference type="PANTHER" id="PTHR47950:SF44">
    <property type="entry name" value="CYTOCHROME P450, FAMILY 76, SUBFAMILY C, POLYPEPTIDE 5-RELATED"/>
    <property type="match status" value="1"/>
</dbReference>
<dbReference type="GO" id="GO:0020037">
    <property type="term" value="F:heme binding"/>
    <property type="evidence" value="ECO:0007669"/>
    <property type="project" value="InterPro"/>
</dbReference>
<dbReference type="GO" id="GO:0004497">
    <property type="term" value="F:monooxygenase activity"/>
    <property type="evidence" value="ECO:0007669"/>
    <property type="project" value="UniProtKB-KW"/>
</dbReference>
<dbReference type="Pfam" id="PF00067">
    <property type="entry name" value="p450"/>
    <property type="match status" value="1"/>
</dbReference>
<dbReference type="HOGENOM" id="CLU_001570_29_0_1"/>
<comment type="similarity">
    <text evidence="1">Belongs to the cytochrome P450 family.</text>
</comment>
<dbReference type="PANTHER" id="PTHR47950">
    <property type="entry name" value="CYTOCHROME P450, FAMILY 76, SUBFAMILY C, POLYPEPTIDE 5-RELATED"/>
    <property type="match status" value="1"/>
</dbReference>
<protein>
    <submittedName>
        <fullName evidence="2">Cytochrome P450 monooxygenase</fullName>
    </submittedName>
</protein>
<dbReference type="GO" id="GO:0016705">
    <property type="term" value="F:oxidoreductase activity, acting on paired donors, with incorporation or reduction of molecular oxygen"/>
    <property type="evidence" value="ECO:0007669"/>
    <property type="project" value="InterPro"/>
</dbReference>
<keyword evidence="2" id="KW-0503">Monooxygenase</keyword>
<dbReference type="EMBL" id="GL348717">
    <property type="protein sequence ID" value="EFH51422.1"/>
    <property type="molecule type" value="Genomic_DNA"/>
</dbReference>
<accession>D7LQ90</accession>
<dbReference type="InterPro" id="IPR036396">
    <property type="entry name" value="Cyt_P450_sf"/>
</dbReference>
<keyword evidence="2" id="KW-0560">Oxidoreductase</keyword>